<dbReference type="Pfam" id="PF00530">
    <property type="entry name" value="SRCR"/>
    <property type="match status" value="1"/>
</dbReference>
<reference evidence="8" key="1">
    <citation type="submission" date="2025-08" db="UniProtKB">
        <authorList>
            <consortium name="RefSeq"/>
        </authorList>
    </citation>
    <scope>IDENTIFICATION</scope>
    <source>
        <strain evidence="8">Wakin</strain>
        <tissue evidence="8">Muscle</tissue>
    </source>
</reference>
<dbReference type="InterPro" id="IPR050912">
    <property type="entry name" value="LOX-like_protein"/>
</dbReference>
<dbReference type="OrthoDB" id="536948at2759"/>
<dbReference type="Proteomes" id="UP000515129">
    <property type="component" value="Unplaced"/>
</dbReference>
<evidence type="ECO:0000256" key="3">
    <source>
        <dbReference type="PROSITE-ProRule" id="PRU00196"/>
    </source>
</evidence>
<dbReference type="GO" id="GO:0005615">
    <property type="term" value="C:extracellular space"/>
    <property type="evidence" value="ECO:0007669"/>
    <property type="project" value="TreeGrafter"/>
</dbReference>
<feature type="disulfide bond" evidence="3">
    <location>
        <begin position="65"/>
        <end position="126"/>
    </location>
</feature>
<evidence type="ECO:0000256" key="5">
    <source>
        <dbReference type="SAM" id="SignalP"/>
    </source>
</evidence>
<dbReference type="PANTHER" id="PTHR45817">
    <property type="entry name" value="LYSYL OXIDASE-LIKE-RELATED"/>
    <property type="match status" value="1"/>
</dbReference>
<dbReference type="SMART" id="SM00202">
    <property type="entry name" value="SR"/>
    <property type="match status" value="1"/>
</dbReference>
<evidence type="ECO:0000313" key="8">
    <source>
        <dbReference type="RefSeq" id="XP_026104550.1"/>
    </source>
</evidence>
<dbReference type="AlphaFoldDB" id="A0A6P6N605"/>
<dbReference type="SUPFAM" id="SSF56487">
    <property type="entry name" value="SRCR-like"/>
    <property type="match status" value="1"/>
</dbReference>
<feature type="disulfide bond" evidence="3">
    <location>
        <begin position="96"/>
        <end position="106"/>
    </location>
</feature>
<feature type="domain" description="SRCR" evidence="6">
    <location>
        <begin position="27"/>
        <end position="127"/>
    </location>
</feature>
<accession>A0A6P6N605</accession>
<dbReference type="InterPro" id="IPR001190">
    <property type="entry name" value="SRCR"/>
</dbReference>
<dbReference type="RefSeq" id="XP_026104550.1">
    <property type="nucleotide sequence ID" value="XM_026248765.1"/>
</dbReference>
<protein>
    <submittedName>
        <fullName evidence="8">Lysyl oxidase homolog 4-like</fullName>
    </submittedName>
</protein>
<dbReference type="InterPro" id="IPR036772">
    <property type="entry name" value="SRCR-like_dom_sf"/>
</dbReference>
<gene>
    <name evidence="8" type="primary">LOC113076093</name>
</gene>
<feature type="disulfide bond" evidence="3">
    <location>
        <begin position="52"/>
        <end position="116"/>
    </location>
</feature>
<dbReference type="PRINTS" id="PR00258">
    <property type="entry name" value="SPERACTRCPTR"/>
</dbReference>
<dbReference type="GO" id="GO:0030199">
    <property type="term" value="P:collagen fibril organization"/>
    <property type="evidence" value="ECO:0007669"/>
    <property type="project" value="TreeGrafter"/>
</dbReference>
<evidence type="ECO:0000313" key="7">
    <source>
        <dbReference type="Proteomes" id="UP000515129"/>
    </source>
</evidence>
<keyword evidence="1 5" id="KW-0732">Signal</keyword>
<feature type="chain" id="PRO_5027560488" evidence="5">
    <location>
        <begin position="22"/>
        <end position="200"/>
    </location>
</feature>
<dbReference type="FunFam" id="3.10.250.10:FF:000001">
    <property type="entry name" value="Lysyl oxidase 4 isoform X1"/>
    <property type="match status" value="1"/>
</dbReference>
<feature type="region of interest" description="Disordered" evidence="4">
    <location>
        <begin position="165"/>
        <end position="200"/>
    </location>
</feature>
<proteinExistence type="predicted"/>
<name>A0A6P6N605_CARAU</name>
<dbReference type="GO" id="GO:0016020">
    <property type="term" value="C:membrane"/>
    <property type="evidence" value="ECO:0007669"/>
    <property type="project" value="InterPro"/>
</dbReference>
<keyword evidence="2 3" id="KW-1015">Disulfide bond</keyword>
<dbReference type="GeneID" id="113076093"/>
<dbReference type="KEGG" id="caua:113076093"/>
<keyword evidence="7" id="KW-1185">Reference proteome</keyword>
<organism evidence="7 8">
    <name type="scientific">Carassius auratus</name>
    <name type="common">Goldfish</name>
    <dbReference type="NCBI Taxonomy" id="7957"/>
    <lineage>
        <taxon>Eukaryota</taxon>
        <taxon>Metazoa</taxon>
        <taxon>Chordata</taxon>
        <taxon>Craniata</taxon>
        <taxon>Vertebrata</taxon>
        <taxon>Euteleostomi</taxon>
        <taxon>Actinopterygii</taxon>
        <taxon>Neopterygii</taxon>
        <taxon>Teleostei</taxon>
        <taxon>Ostariophysi</taxon>
        <taxon>Cypriniformes</taxon>
        <taxon>Cyprinidae</taxon>
        <taxon>Cyprininae</taxon>
        <taxon>Carassius</taxon>
    </lineage>
</organism>
<evidence type="ECO:0000256" key="4">
    <source>
        <dbReference type="SAM" id="MobiDB-lite"/>
    </source>
</evidence>
<dbReference type="PROSITE" id="PS50287">
    <property type="entry name" value="SRCR_2"/>
    <property type="match status" value="1"/>
</dbReference>
<sequence length="200" mass="21805">MMKMMMMVVVVVLGVAPLVQGVPGFQVRLVGSSSRFEGRLEVLYNGVWGTVCDDEVSISLVQVVCVELGFSRGLTWAHSARFGEGHGPIWMDNVRCSGGESSLSECRSNGWGVSDCTHAEDLGVICSPDPPPQGHVPRYPEPLHLGSLTWSRTLLCVGMRSERVRERRHPAGTPDPRLPAQQSLLQESTGSDARSDHQKP</sequence>
<feature type="compositionally biased region" description="Polar residues" evidence="4">
    <location>
        <begin position="180"/>
        <end position="192"/>
    </location>
</feature>
<dbReference type="Gene3D" id="3.10.250.10">
    <property type="entry name" value="SRCR-like domain"/>
    <property type="match status" value="1"/>
</dbReference>
<evidence type="ECO:0000259" key="6">
    <source>
        <dbReference type="PROSITE" id="PS50287"/>
    </source>
</evidence>
<feature type="signal peptide" evidence="5">
    <location>
        <begin position="1"/>
        <end position="21"/>
    </location>
</feature>
<evidence type="ECO:0000256" key="2">
    <source>
        <dbReference type="ARBA" id="ARBA00023157"/>
    </source>
</evidence>
<dbReference type="PANTHER" id="PTHR45817:SF5">
    <property type="entry name" value="LYSYL OXIDASE HOMOLOG 4"/>
    <property type="match status" value="1"/>
</dbReference>
<evidence type="ECO:0000256" key="1">
    <source>
        <dbReference type="ARBA" id="ARBA00022729"/>
    </source>
</evidence>
<dbReference type="GO" id="GO:0004720">
    <property type="term" value="F:protein-lysine 6-oxidase activity"/>
    <property type="evidence" value="ECO:0007669"/>
    <property type="project" value="TreeGrafter"/>
</dbReference>